<evidence type="ECO:0000313" key="1">
    <source>
        <dbReference type="EMBL" id="MED6256307.1"/>
    </source>
</evidence>
<gene>
    <name evidence="1" type="ORF">ATANTOWER_023697</name>
</gene>
<evidence type="ECO:0000313" key="2">
    <source>
        <dbReference type="Proteomes" id="UP001345963"/>
    </source>
</evidence>
<dbReference type="EMBL" id="JAHUTI010074139">
    <property type="protein sequence ID" value="MED6256307.1"/>
    <property type="molecule type" value="Genomic_DNA"/>
</dbReference>
<dbReference type="Proteomes" id="UP001345963">
    <property type="component" value="Unassembled WGS sequence"/>
</dbReference>
<proteinExistence type="predicted"/>
<organism evidence="1 2">
    <name type="scientific">Ataeniobius toweri</name>
    <dbReference type="NCBI Taxonomy" id="208326"/>
    <lineage>
        <taxon>Eukaryota</taxon>
        <taxon>Metazoa</taxon>
        <taxon>Chordata</taxon>
        <taxon>Craniata</taxon>
        <taxon>Vertebrata</taxon>
        <taxon>Euteleostomi</taxon>
        <taxon>Actinopterygii</taxon>
        <taxon>Neopterygii</taxon>
        <taxon>Teleostei</taxon>
        <taxon>Neoteleostei</taxon>
        <taxon>Acanthomorphata</taxon>
        <taxon>Ovalentaria</taxon>
        <taxon>Atherinomorphae</taxon>
        <taxon>Cyprinodontiformes</taxon>
        <taxon>Goodeidae</taxon>
        <taxon>Ataeniobius</taxon>
    </lineage>
</organism>
<protein>
    <submittedName>
        <fullName evidence="1">Uncharacterized protein</fullName>
    </submittedName>
</protein>
<keyword evidence="2" id="KW-1185">Reference proteome</keyword>
<comment type="caution">
    <text evidence="1">The sequence shown here is derived from an EMBL/GenBank/DDBJ whole genome shotgun (WGS) entry which is preliminary data.</text>
</comment>
<sequence length="104" mass="12112">MGKCKFIASLLDEVRFRHRLLSVADPYEARYILCKKTFKLCTMGFMAVESHLKCDKHKAAANTHICPFSTRWLWRWGSAPQSFAQLGVVPVVFPLTHWQLKLRF</sequence>
<reference evidence="1 2" key="1">
    <citation type="submission" date="2021-07" db="EMBL/GenBank/DDBJ databases">
        <authorList>
            <person name="Palmer J.M."/>
        </authorList>
    </citation>
    <scope>NUCLEOTIDE SEQUENCE [LARGE SCALE GENOMIC DNA]</scope>
    <source>
        <strain evidence="1 2">AT_MEX2019</strain>
        <tissue evidence="1">Muscle</tissue>
    </source>
</reference>
<accession>A0ABU7C073</accession>
<name>A0ABU7C073_9TELE</name>